<reference evidence="3" key="2">
    <citation type="submission" date="2020-09" db="EMBL/GenBank/DDBJ databases">
        <authorList>
            <person name="Sun Q."/>
            <person name="Kim S."/>
        </authorList>
    </citation>
    <scope>NUCLEOTIDE SEQUENCE</scope>
    <source>
        <strain evidence="3">KCTC 23310</strain>
    </source>
</reference>
<evidence type="ECO:0000313" key="4">
    <source>
        <dbReference type="Proteomes" id="UP000638981"/>
    </source>
</evidence>
<dbReference type="Pfam" id="PF13387">
    <property type="entry name" value="Lnb_N"/>
    <property type="match status" value="1"/>
</dbReference>
<keyword evidence="4" id="KW-1185">Reference proteome</keyword>
<organism evidence="3 4">
    <name type="scientific">Neogemmobacter tilapiae</name>
    <dbReference type="NCBI Taxonomy" id="875041"/>
    <lineage>
        <taxon>Bacteria</taxon>
        <taxon>Pseudomonadati</taxon>
        <taxon>Pseudomonadota</taxon>
        <taxon>Alphaproteobacteria</taxon>
        <taxon>Rhodobacterales</taxon>
        <taxon>Paracoccaceae</taxon>
        <taxon>Neogemmobacter</taxon>
    </lineage>
</organism>
<keyword evidence="1" id="KW-0812">Transmembrane</keyword>
<protein>
    <submittedName>
        <fullName evidence="3">Membrane protein</fullName>
    </submittedName>
</protein>
<feature type="transmembrane region" description="Helical" evidence="1">
    <location>
        <begin position="6"/>
        <end position="25"/>
    </location>
</feature>
<gene>
    <name evidence="3" type="ORF">GCM10007315_00320</name>
</gene>
<dbReference type="EMBL" id="BMYJ01000001">
    <property type="protein sequence ID" value="GHC43293.1"/>
    <property type="molecule type" value="Genomic_DNA"/>
</dbReference>
<reference evidence="3" key="1">
    <citation type="journal article" date="2014" name="Int. J. Syst. Evol. Microbiol.">
        <title>Complete genome sequence of Corynebacterium casei LMG S-19264T (=DSM 44701T), isolated from a smear-ripened cheese.</title>
        <authorList>
            <consortium name="US DOE Joint Genome Institute (JGI-PGF)"/>
            <person name="Walter F."/>
            <person name="Albersmeier A."/>
            <person name="Kalinowski J."/>
            <person name="Ruckert C."/>
        </authorList>
    </citation>
    <scope>NUCLEOTIDE SEQUENCE</scope>
    <source>
        <strain evidence="3">KCTC 23310</strain>
    </source>
</reference>
<evidence type="ECO:0000313" key="3">
    <source>
        <dbReference type="EMBL" id="GHC43293.1"/>
    </source>
</evidence>
<dbReference type="Proteomes" id="UP000638981">
    <property type="component" value="Unassembled WGS sequence"/>
</dbReference>
<feature type="transmembrane region" description="Helical" evidence="1">
    <location>
        <begin position="61"/>
        <end position="78"/>
    </location>
</feature>
<evidence type="ECO:0000256" key="1">
    <source>
        <dbReference type="SAM" id="Phobius"/>
    </source>
</evidence>
<dbReference type="RefSeq" id="WP_189409339.1">
    <property type="nucleotide sequence ID" value="NZ_BMYJ01000001.1"/>
</dbReference>
<keyword evidence="1" id="KW-1133">Transmembrane helix</keyword>
<keyword evidence="1" id="KW-0472">Membrane</keyword>
<dbReference type="InterPro" id="IPR025178">
    <property type="entry name" value="Lnb_N"/>
</dbReference>
<proteinExistence type="predicted"/>
<accession>A0A918WFS0</accession>
<feature type="domain" description="Lnb N-terminal periplasmic" evidence="2">
    <location>
        <begin position="120"/>
        <end position="277"/>
    </location>
</feature>
<sequence length="325" mass="35850">MLAGVWSGFQALIILGVLAILLAALHVQLQGSVRLAAQAAVLICGFGVALCWHLGQGRVAFGLLALMLAVGAVWWLTIRPSNNRDWADEVAHGVTGAEADGWVQLSNVRNFQWKTREDYVPAWETRRYNLAGLNRLDIFTSAWGNPGIAHLMVSFGFEDGQHVVFSTEIRREKTEKFSILGGFFKQFEVVLVAAEESDIIRLRTDIRGEQVSMFQLDVPPAVMADAFRNFLALGNDLAESPRFYNTLTNNCTTIPWRLAREIAPGNVPLDWRVVLSGHFPAYMQDIGLTGQGQSRDDMLAWARLRGPGPAAEDPLAYSAGLRTSP</sequence>
<feature type="transmembrane region" description="Helical" evidence="1">
    <location>
        <begin position="37"/>
        <end position="55"/>
    </location>
</feature>
<comment type="caution">
    <text evidence="3">The sequence shown here is derived from an EMBL/GenBank/DDBJ whole genome shotgun (WGS) entry which is preliminary data.</text>
</comment>
<evidence type="ECO:0000259" key="2">
    <source>
        <dbReference type="Pfam" id="PF13387"/>
    </source>
</evidence>
<name>A0A918WFS0_9RHOB</name>
<dbReference type="AlphaFoldDB" id="A0A918WFS0"/>